<evidence type="ECO:0000313" key="2">
    <source>
        <dbReference type="EMBL" id="KAG0645626.1"/>
    </source>
</evidence>
<dbReference type="EMBL" id="VNKQ01000018">
    <property type="protein sequence ID" value="KAG0645626.1"/>
    <property type="molecule type" value="Genomic_DNA"/>
</dbReference>
<feature type="region of interest" description="Disordered" evidence="1">
    <location>
        <begin position="253"/>
        <end position="295"/>
    </location>
</feature>
<dbReference type="OrthoDB" id="3433125at2759"/>
<feature type="compositionally biased region" description="Polar residues" evidence="1">
    <location>
        <begin position="253"/>
        <end position="274"/>
    </location>
</feature>
<protein>
    <submittedName>
        <fullName evidence="2">Uncharacterized protein</fullName>
    </submittedName>
</protein>
<dbReference type="InterPro" id="IPR053221">
    <property type="entry name" value="Burnettramic_acid_biosynth"/>
</dbReference>
<reference evidence="2" key="1">
    <citation type="submission" date="2019-07" db="EMBL/GenBank/DDBJ databases">
        <title>Hyphodiscus hymeniophilus genome sequencing and assembly.</title>
        <authorList>
            <person name="Kramer G."/>
            <person name="Nodwell J."/>
        </authorList>
    </citation>
    <scope>NUCLEOTIDE SEQUENCE</scope>
    <source>
        <strain evidence="2">ATCC 34498</strain>
    </source>
</reference>
<evidence type="ECO:0000313" key="3">
    <source>
        <dbReference type="Proteomes" id="UP000785200"/>
    </source>
</evidence>
<evidence type="ECO:0000256" key="1">
    <source>
        <dbReference type="SAM" id="MobiDB-lite"/>
    </source>
</evidence>
<organism evidence="2 3">
    <name type="scientific">Hyphodiscus hymeniophilus</name>
    <dbReference type="NCBI Taxonomy" id="353542"/>
    <lineage>
        <taxon>Eukaryota</taxon>
        <taxon>Fungi</taxon>
        <taxon>Dikarya</taxon>
        <taxon>Ascomycota</taxon>
        <taxon>Pezizomycotina</taxon>
        <taxon>Leotiomycetes</taxon>
        <taxon>Helotiales</taxon>
        <taxon>Hyphodiscaceae</taxon>
        <taxon>Hyphodiscus</taxon>
    </lineage>
</organism>
<proteinExistence type="predicted"/>
<dbReference type="PANTHER" id="PTHR38887">
    <property type="entry name" value="CHROMOSOME 21, WHOLE GENOME SHOTGUN SEQUENCE"/>
    <property type="match status" value="1"/>
</dbReference>
<accession>A0A9P6SKS9</accession>
<dbReference type="Proteomes" id="UP000785200">
    <property type="component" value="Unassembled WGS sequence"/>
</dbReference>
<sequence length="322" mass="35495">MGVIVGLIGTGIGLAIEAASEYQSSSKSSGKRTNSNYQQDLVYGSRGGFSNESQAQQDAKAFQELQAYADFQRNLSTRVQEDIMKADKYTPVNPRILSQGQRFGDYFSHQPYMHPSLQQQSPPIRLPCPVIIPQQYPGDPSRGWVRAYAPALMKCGIDQYTFLKFLDSFNASSKSSPYFDAVDVASFCAGLAPEFTPMLISMAVAIAVRMAETTQTERKTTSFLTRANTELFIPHGLFAMVLTYRPTNTSQIDKVNTSLPTPDYATSSTTSSAQMPEGAPLIFPDANTTPPTTQQNTFRQIGHFIADYGDRRAQSKHVCFSP</sequence>
<keyword evidence="3" id="KW-1185">Reference proteome</keyword>
<dbReference type="PANTHER" id="PTHR38887:SF1">
    <property type="entry name" value="RAS MODIFICATION PROTEIN ERF4"/>
    <property type="match status" value="1"/>
</dbReference>
<name>A0A9P6SKS9_9HELO</name>
<comment type="caution">
    <text evidence="2">The sequence shown here is derived from an EMBL/GenBank/DDBJ whole genome shotgun (WGS) entry which is preliminary data.</text>
</comment>
<gene>
    <name evidence="2" type="ORF">D0Z07_8607</name>
</gene>
<dbReference type="AlphaFoldDB" id="A0A9P6SKS9"/>